<proteinExistence type="inferred from homology"/>
<keyword evidence="3 4" id="KW-0732">Signal</keyword>
<dbReference type="InterPro" id="IPR039424">
    <property type="entry name" value="SBP_5"/>
</dbReference>
<keyword evidence="2" id="KW-0813">Transport</keyword>
<name>A0A928Z906_9CYAN</name>
<feature type="signal peptide" evidence="4">
    <location>
        <begin position="1"/>
        <end position="21"/>
    </location>
</feature>
<dbReference type="Gene3D" id="3.10.105.10">
    <property type="entry name" value="Dipeptide-binding Protein, Domain 3"/>
    <property type="match status" value="1"/>
</dbReference>
<dbReference type="EMBL" id="JADEXN010000166">
    <property type="protein sequence ID" value="MBE9041228.1"/>
    <property type="molecule type" value="Genomic_DNA"/>
</dbReference>
<dbReference type="GO" id="GO:1904680">
    <property type="term" value="F:peptide transmembrane transporter activity"/>
    <property type="evidence" value="ECO:0007669"/>
    <property type="project" value="TreeGrafter"/>
</dbReference>
<evidence type="ECO:0000256" key="2">
    <source>
        <dbReference type="ARBA" id="ARBA00022448"/>
    </source>
</evidence>
<dbReference type="GO" id="GO:0015833">
    <property type="term" value="P:peptide transport"/>
    <property type="evidence" value="ECO:0007669"/>
    <property type="project" value="TreeGrafter"/>
</dbReference>
<dbReference type="Proteomes" id="UP000621799">
    <property type="component" value="Unassembled WGS sequence"/>
</dbReference>
<dbReference type="GO" id="GO:0042597">
    <property type="term" value="C:periplasmic space"/>
    <property type="evidence" value="ECO:0007669"/>
    <property type="project" value="UniProtKB-ARBA"/>
</dbReference>
<protein>
    <submittedName>
        <fullName evidence="6">Peptide ABC transporter substrate-binding protein</fullName>
    </submittedName>
</protein>
<comment type="similarity">
    <text evidence="1">Belongs to the bacterial solute-binding protein 5 family.</text>
</comment>
<evidence type="ECO:0000313" key="6">
    <source>
        <dbReference type="EMBL" id="MBE9041228.1"/>
    </source>
</evidence>
<dbReference type="SUPFAM" id="SSF53850">
    <property type="entry name" value="Periplasmic binding protein-like II"/>
    <property type="match status" value="1"/>
</dbReference>
<evidence type="ECO:0000313" key="7">
    <source>
        <dbReference type="Proteomes" id="UP000621799"/>
    </source>
</evidence>
<dbReference type="InterPro" id="IPR030678">
    <property type="entry name" value="Peptide/Ni-bd"/>
</dbReference>
<dbReference type="GO" id="GO:0043190">
    <property type="term" value="C:ATP-binding cassette (ABC) transporter complex"/>
    <property type="evidence" value="ECO:0007669"/>
    <property type="project" value="InterPro"/>
</dbReference>
<keyword evidence="7" id="KW-1185">Reference proteome</keyword>
<dbReference type="AlphaFoldDB" id="A0A928Z906"/>
<evidence type="ECO:0000259" key="5">
    <source>
        <dbReference type="Pfam" id="PF00496"/>
    </source>
</evidence>
<dbReference type="PANTHER" id="PTHR30290:SF65">
    <property type="entry name" value="MONOACYL PHOSPHATIDYLINOSITOL TETRAMANNOSIDE-BINDING PROTEIN LPQW-RELATED"/>
    <property type="match status" value="1"/>
</dbReference>
<feature type="domain" description="Solute-binding protein family 5" evidence="5">
    <location>
        <begin position="86"/>
        <end position="476"/>
    </location>
</feature>
<organism evidence="6 7">
    <name type="scientific">Zarconia navalis LEGE 11467</name>
    <dbReference type="NCBI Taxonomy" id="1828826"/>
    <lineage>
        <taxon>Bacteria</taxon>
        <taxon>Bacillati</taxon>
        <taxon>Cyanobacteriota</taxon>
        <taxon>Cyanophyceae</taxon>
        <taxon>Oscillatoriophycideae</taxon>
        <taxon>Oscillatoriales</taxon>
        <taxon>Oscillatoriales incertae sedis</taxon>
        <taxon>Zarconia</taxon>
        <taxon>Zarconia navalis</taxon>
    </lineage>
</organism>
<accession>A0A928Z906</accession>
<sequence length="577" mass="64084">MSHPFFLRCLLPLLSASLLSSCPQNNPISGTSPDVLKLLYWQAPTILNPHLSTGFKDSEASRITLEPLASYNSEGELIPFLAAEIPTLENGGLSDDGFSVIWKLKPGIKWSDGKPFTAEDVVFTYEFISNPEVASTNAGLYEFIDRVEAIDDLTVEVIFRDVTPAWSLPFVGSEGLILPKHLFEDYSGANSREAPANLMAVGTGPYRVVEFKPGDIVIYEPNPFYRDVETLGFSTIELKGGGDATSAARAVLQTGEVDYADNLQVEPRVLEELEAGGKGIVLANFGPLSERIIINQTDPNEATEEGDRSSVEFPHPFLTDLQVREALDLAIDRDTIATQLYGTMGKPVANFLLLPQPYNSANTTYEFNLEKAAVLLDEAGWVDTNDNGIRDRDGVEMKIVFQTSVNPTRQKTQEIIKQSLTQLGIDVELKSIDPSILFSGEPGNTDTVARFYADLQMFTTGNASLHPETYMKTYTCDERSTRENNWSGQNFARYCNFEYDLLWDAATRELDPDLRQQLFIQMNDLLIDDVAVIPLVHRADSIGLSHQLIGIDLTPWDRNTWNISEWKKIGGSSGEDR</sequence>
<gene>
    <name evidence="6" type="ORF">IQ235_10600</name>
</gene>
<dbReference type="InterPro" id="IPR000914">
    <property type="entry name" value="SBP_5_dom"/>
</dbReference>
<dbReference type="PIRSF" id="PIRSF002741">
    <property type="entry name" value="MppA"/>
    <property type="match status" value="1"/>
</dbReference>
<dbReference type="Pfam" id="PF00496">
    <property type="entry name" value="SBP_bac_5"/>
    <property type="match status" value="1"/>
</dbReference>
<dbReference type="CDD" id="cd08513">
    <property type="entry name" value="PBP2_thermophilic_Hb8_like"/>
    <property type="match status" value="1"/>
</dbReference>
<dbReference type="Gene3D" id="3.40.190.10">
    <property type="entry name" value="Periplasmic binding protein-like II"/>
    <property type="match status" value="1"/>
</dbReference>
<evidence type="ECO:0000256" key="4">
    <source>
        <dbReference type="SAM" id="SignalP"/>
    </source>
</evidence>
<dbReference type="PANTHER" id="PTHR30290">
    <property type="entry name" value="PERIPLASMIC BINDING COMPONENT OF ABC TRANSPORTER"/>
    <property type="match status" value="1"/>
</dbReference>
<reference evidence="6" key="1">
    <citation type="submission" date="2020-10" db="EMBL/GenBank/DDBJ databases">
        <authorList>
            <person name="Castelo-Branco R."/>
            <person name="Eusebio N."/>
            <person name="Adriana R."/>
            <person name="Vieira A."/>
            <person name="Brugerolle De Fraissinette N."/>
            <person name="Rezende De Castro R."/>
            <person name="Schneider M.P."/>
            <person name="Vasconcelos V."/>
            <person name="Leao P.N."/>
        </authorList>
    </citation>
    <scope>NUCLEOTIDE SEQUENCE</scope>
    <source>
        <strain evidence="6">LEGE 11467</strain>
    </source>
</reference>
<dbReference type="FunFam" id="3.10.105.10:FF:000006">
    <property type="entry name" value="Peptide ABC transporter substrate-binding protein"/>
    <property type="match status" value="1"/>
</dbReference>
<comment type="caution">
    <text evidence="6">The sequence shown here is derived from an EMBL/GenBank/DDBJ whole genome shotgun (WGS) entry which is preliminary data.</text>
</comment>
<feature type="chain" id="PRO_5037595449" evidence="4">
    <location>
        <begin position="22"/>
        <end position="577"/>
    </location>
</feature>
<evidence type="ECO:0000256" key="3">
    <source>
        <dbReference type="ARBA" id="ARBA00022729"/>
    </source>
</evidence>
<evidence type="ECO:0000256" key="1">
    <source>
        <dbReference type="ARBA" id="ARBA00005695"/>
    </source>
</evidence>